<dbReference type="GO" id="GO:0009251">
    <property type="term" value="P:glucan catabolic process"/>
    <property type="evidence" value="ECO:0007669"/>
    <property type="project" value="TreeGrafter"/>
</dbReference>
<keyword evidence="5 10" id="KW-0378">Hydrolase</keyword>
<evidence type="ECO:0000256" key="6">
    <source>
        <dbReference type="ARBA" id="ARBA00023295"/>
    </source>
</evidence>
<dbReference type="OrthoDB" id="1887033at2759"/>
<dbReference type="SUPFAM" id="SSF51445">
    <property type="entry name" value="(Trans)glycosidases"/>
    <property type="match status" value="1"/>
</dbReference>
<comment type="similarity">
    <text evidence="2">Belongs to the glycosyl hydrolase 5 (cellulase A) family.</text>
</comment>
<dbReference type="Proteomes" id="UP000240883">
    <property type="component" value="Unassembled WGS sequence"/>
</dbReference>
<dbReference type="Gene3D" id="3.20.20.80">
    <property type="entry name" value="Glycosidases"/>
    <property type="match status" value="1"/>
</dbReference>
<keyword evidence="4" id="KW-0732">Signal</keyword>
<evidence type="ECO:0000256" key="4">
    <source>
        <dbReference type="ARBA" id="ARBA00022729"/>
    </source>
</evidence>
<proteinExistence type="inferred from homology"/>
<comment type="subcellular location">
    <subcellularLocation>
        <location evidence="1">Secreted</location>
    </subcellularLocation>
</comment>
<keyword evidence="6" id="KW-0326">Glycosidase</keyword>
<reference evidence="10 11" key="1">
    <citation type="journal article" date="2018" name="Front. Microbiol.">
        <title>Genome-Wide Analysis of Corynespora cassiicola Leaf Fall Disease Putative Effectors.</title>
        <authorList>
            <person name="Lopez D."/>
            <person name="Ribeiro S."/>
            <person name="Label P."/>
            <person name="Fumanal B."/>
            <person name="Venisse J.S."/>
            <person name="Kohler A."/>
            <person name="de Oliveira R.R."/>
            <person name="Labutti K."/>
            <person name="Lipzen A."/>
            <person name="Lail K."/>
            <person name="Bauer D."/>
            <person name="Ohm R.A."/>
            <person name="Barry K.W."/>
            <person name="Spatafora J."/>
            <person name="Grigoriev I.V."/>
            <person name="Martin F.M."/>
            <person name="Pujade-Renaud V."/>
        </authorList>
    </citation>
    <scope>NUCLEOTIDE SEQUENCE [LARGE SCALE GENOMIC DNA]</scope>
    <source>
        <strain evidence="10 11">Philippines</strain>
    </source>
</reference>
<dbReference type="EMBL" id="KZ678128">
    <property type="protein sequence ID" value="PSN74206.1"/>
    <property type="molecule type" value="Genomic_DNA"/>
</dbReference>
<evidence type="ECO:0000313" key="10">
    <source>
        <dbReference type="EMBL" id="PSN74206.1"/>
    </source>
</evidence>
<keyword evidence="3" id="KW-0964">Secreted</keyword>
<dbReference type="InterPro" id="IPR050386">
    <property type="entry name" value="Glycosyl_hydrolase_5"/>
</dbReference>
<evidence type="ECO:0000256" key="8">
    <source>
        <dbReference type="ARBA" id="ARBA00036824"/>
    </source>
</evidence>
<dbReference type="GO" id="GO:0005576">
    <property type="term" value="C:extracellular region"/>
    <property type="evidence" value="ECO:0007669"/>
    <property type="project" value="UniProtKB-SubCell"/>
</dbReference>
<evidence type="ECO:0000256" key="2">
    <source>
        <dbReference type="ARBA" id="ARBA00005641"/>
    </source>
</evidence>
<evidence type="ECO:0000313" key="11">
    <source>
        <dbReference type="Proteomes" id="UP000240883"/>
    </source>
</evidence>
<dbReference type="PANTHER" id="PTHR31297">
    <property type="entry name" value="GLUCAN ENDO-1,6-BETA-GLUCOSIDASE B"/>
    <property type="match status" value="1"/>
</dbReference>
<keyword evidence="11" id="KW-1185">Reference proteome</keyword>
<dbReference type="EC" id="3.2.1.58" evidence="9"/>
<comment type="catalytic activity">
    <reaction evidence="8">
        <text>Successive hydrolysis of beta-D-glucose units from the non-reducing ends of (1-&gt;3)-beta-D-glucans, releasing alpha-glucose.</text>
        <dbReference type="EC" id="3.2.1.58"/>
    </reaction>
</comment>
<dbReference type="PANTHER" id="PTHR31297:SF1">
    <property type="entry name" value="GLUCAN 1,3-BETA-GLUCOSIDASE I_II-RELATED"/>
    <property type="match status" value="1"/>
</dbReference>
<dbReference type="GO" id="GO:0071555">
    <property type="term" value="P:cell wall organization"/>
    <property type="evidence" value="ECO:0007669"/>
    <property type="project" value="UniProtKB-KW"/>
</dbReference>
<dbReference type="GO" id="GO:0009986">
    <property type="term" value="C:cell surface"/>
    <property type="evidence" value="ECO:0007669"/>
    <property type="project" value="TreeGrafter"/>
</dbReference>
<evidence type="ECO:0000256" key="3">
    <source>
        <dbReference type="ARBA" id="ARBA00022525"/>
    </source>
</evidence>
<dbReference type="STRING" id="1448308.A0A2T2P9G5"/>
<evidence type="ECO:0000256" key="9">
    <source>
        <dbReference type="ARBA" id="ARBA00038929"/>
    </source>
</evidence>
<protein>
    <recommendedName>
        <fullName evidence="9">glucan 1,3-beta-glucosidase</fullName>
        <ecNumber evidence="9">3.2.1.58</ecNumber>
    </recommendedName>
</protein>
<accession>A0A2T2P9G5</accession>
<evidence type="ECO:0000256" key="1">
    <source>
        <dbReference type="ARBA" id="ARBA00004613"/>
    </source>
</evidence>
<organism evidence="10 11">
    <name type="scientific">Corynespora cassiicola Philippines</name>
    <dbReference type="NCBI Taxonomy" id="1448308"/>
    <lineage>
        <taxon>Eukaryota</taxon>
        <taxon>Fungi</taxon>
        <taxon>Dikarya</taxon>
        <taxon>Ascomycota</taxon>
        <taxon>Pezizomycotina</taxon>
        <taxon>Dothideomycetes</taxon>
        <taxon>Pleosporomycetidae</taxon>
        <taxon>Pleosporales</taxon>
        <taxon>Corynesporascaceae</taxon>
        <taxon>Corynespora</taxon>
    </lineage>
</organism>
<evidence type="ECO:0000256" key="5">
    <source>
        <dbReference type="ARBA" id="ARBA00022801"/>
    </source>
</evidence>
<name>A0A2T2P9G5_CORCC</name>
<dbReference type="GO" id="GO:0004338">
    <property type="term" value="F:glucan exo-1,3-beta-glucosidase activity"/>
    <property type="evidence" value="ECO:0007669"/>
    <property type="project" value="UniProtKB-EC"/>
</dbReference>
<keyword evidence="7" id="KW-0961">Cell wall biogenesis/degradation</keyword>
<sequence>MTTTTPEDATYVDWRIFKANGVNLGSWFCLESFMVPKFFEQHGNAHDEWTACEKFGAAGAPLDEHYKTWFTKADIDTFAAQGVNILRIPFVYATWIQVPDSPHYHGPQIEIMKELATYAIEEYGMHIVLDLHALPGGVNWLEIGEAHGHGGWFYSEKNLELSYQAVDAVLNYIQASGHPESYTLAPVNEAVDSKDIRKFGTPFALSDKAADWLLKYILGVIERTETVNKKIPIMFQDSFKGEEFWSSRLPESANVVIDVHIYYFAGRQCEPATVLPIIEEDGRTANKTHKFPVVVGEWSIETELNNQLNKRKQLFEAGRDAFNRYTQGNIYWSGRVASDAKIAGEGGKRDYWSYLDMIKDGTITPWKNCT</sequence>
<dbReference type="AlphaFoldDB" id="A0A2T2P9G5"/>
<evidence type="ECO:0000256" key="7">
    <source>
        <dbReference type="ARBA" id="ARBA00023316"/>
    </source>
</evidence>
<dbReference type="InterPro" id="IPR017853">
    <property type="entry name" value="GH"/>
</dbReference>
<gene>
    <name evidence="10" type="ORF">BS50DRAFT_642411</name>
</gene>